<comment type="catalytic activity">
    <reaction evidence="10">
        <text>2 cob(II)alamin + reduced [electron-transfer flavoprotein] + 2 ATP = 2 adenosylcob(III)alamin + 2 triphosphate + oxidized [electron-transfer flavoprotein] + 3 H(+)</text>
        <dbReference type="Rhea" id="RHEA:28671"/>
        <dbReference type="Rhea" id="RHEA-COMP:10685"/>
        <dbReference type="Rhea" id="RHEA-COMP:10686"/>
        <dbReference type="ChEBI" id="CHEBI:15378"/>
        <dbReference type="ChEBI" id="CHEBI:16304"/>
        <dbReference type="ChEBI" id="CHEBI:18036"/>
        <dbReference type="ChEBI" id="CHEBI:18408"/>
        <dbReference type="ChEBI" id="CHEBI:30616"/>
        <dbReference type="ChEBI" id="CHEBI:57692"/>
        <dbReference type="ChEBI" id="CHEBI:58307"/>
        <dbReference type="EC" id="2.5.1.17"/>
    </reaction>
</comment>
<evidence type="ECO:0000313" key="11">
    <source>
        <dbReference type="EMBL" id="STM20868.1"/>
    </source>
</evidence>
<evidence type="ECO:0000256" key="9">
    <source>
        <dbReference type="ARBA" id="ARBA00048555"/>
    </source>
</evidence>
<comment type="similarity">
    <text evidence="2">Belongs to the Cob(I)alamin adenosyltransferase family.</text>
</comment>
<organism evidence="11 12">
    <name type="scientific">Escherichia coli</name>
    <dbReference type="NCBI Taxonomy" id="562"/>
    <lineage>
        <taxon>Bacteria</taxon>
        <taxon>Pseudomonadati</taxon>
        <taxon>Pseudomonadota</taxon>
        <taxon>Gammaproteobacteria</taxon>
        <taxon>Enterobacterales</taxon>
        <taxon>Enterobacteriaceae</taxon>
        <taxon>Escherichia</taxon>
    </lineage>
</organism>
<dbReference type="Pfam" id="PF02572">
    <property type="entry name" value="CobA_CobO_BtuR"/>
    <property type="match status" value="1"/>
</dbReference>
<protein>
    <recommendedName>
        <fullName evidence="3">corrinoid adenosyltransferase</fullName>
        <ecNumber evidence="3">2.5.1.17</ecNumber>
    </recommendedName>
    <alternativeName>
        <fullName evidence="6">Cob(II)alamin adenosyltransferase</fullName>
    </alternativeName>
    <alternativeName>
        <fullName evidence="8">Cob(II)yrinic acid a,c-diamide adenosyltransferase</fullName>
    </alternativeName>
    <alternativeName>
        <fullName evidence="7">Cobinamide/cobalamin adenosyltransferase</fullName>
    </alternativeName>
</protein>
<comment type="function">
    <text evidence="5">Required for both de novo synthesis of the corrin ring for the assimilation of exogenous corrinoids. Participates in the adenosylation of a variety of incomplete and complete corrinoids.</text>
</comment>
<dbReference type="PANTHER" id="PTHR46638">
    <property type="entry name" value="CORRINOID ADENOSYLTRANSFERASE"/>
    <property type="match status" value="1"/>
</dbReference>
<evidence type="ECO:0000256" key="3">
    <source>
        <dbReference type="ARBA" id="ARBA00012454"/>
    </source>
</evidence>
<dbReference type="PANTHER" id="PTHR46638:SF1">
    <property type="entry name" value="CORRINOID ADENOSYLTRANSFERASE"/>
    <property type="match status" value="1"/>
</dbReference>
<evidence type="ECO:0000313" key="12">
    <source>
        <dbReference type="Proteomes" id="UP000254174"/>
    </source>
</evidence>
<reference evidence="11 12" key="1">
    <citation type="submission" date="2018-06" db="EMBL/GenBank/DDBJ databases">
        <authorList>
            <consortium name="Pathogen Informatics"/>
            <person name="Doyle S."/>
        </authorList>
    </citation>
    <scope>NUCLEOTIDE SEQUENCE [LARGE SCALE GENOMIC DNA]</scope>
    <source>
        <strain evidence="11 12">NCTC7922</strain>
    </source>
</reference>
<keyword evidence="4" id="KW-0627">Porphyrin biosynthesis</keyword>
<evidence type="ECO:0000256" key="6">
    <source>
        <dbReference type="ARBA" id="ARBA00031529"/>
    </source>
</evidence>
<comment type="catalytic activity">
    <reaction evidence="9">
        <text>2 cob(II)yrinate a,c diamide + reduced [electron-transfer flavoprotein] + 2 ATP = 2 adenosylcob(III)yrinate a,c-diamide + 2 triphosphate + oxidized [electron-transfer flavoprotein] + 3 H(+)</text>
        <dbReference type="Rhea" id="RHEA:11528"/>
        <dbReference type="Rhea" id="RHEA-COMP:10685"/>
        <dbReference type="Rhea" id="RHEA-COMP:10686"/>
        <dbReference type="ChEBI" id="CHEBI:15378"/>
        <dbReference type="ChEBI" id="CHEBI:18036"/>
        <dbReference type="ChEBI" id="CHEBI:30616"/>
        <dbReference type="ChEBI" id="CHEBI:57692"/>
        <dbReference type="ChEBI" id="CHEBI:58307"/>
        <dbReference type="ChEBI" id="CHEBI:58503"/>
        <dbReference type="ChEBI" id="CHEBI:58537"/>
        <dbReference type="EC" id="2.5.1.17"/>
    </reaction>
</comment>
<gene>
    <name evidence="11" type="primary">btuR_2</name>
    <name evidence="11" type="ORF">NCTC7922_06656</name>
</gene>
<dbReference type="Gene3D" id="3.40.50.300">
    <property type="entry name" value="P-loop containing nucleotide triphosphate hydrolases"/>
    <property type="match status" value="1"/>
</dbReference>
<dbReference type="GO" id="GO:0009236">
    <property type="term" value="P:cobalamin biosynthetic process"/>
    <property type="evidence" value="ECO:0007669"/>
    <property type="project" value="UniProtKB-UniPathway"/>
</dbReference>
<evidence type="ECO:0000256" key="5">
    <source>
        <dbReference type="ARBA" id="ARBA00024929"/>
    </source>
</evidence>
<dbReference type="GO" id="GO:0006779">
    <property type="term" value="P:porphyrin-containing compound biosynthetic process"/>
    <property type="evidence" value="ECO:0007669"/>
    <property type="project" value="UniProtKB-KW"/>
</dbReference>
<dbReference type="EMBL" id="UGFC01000006">
    <property type="protein sequence ID" value="STM20868.1"/>
    <property type="molecule type" value="Genomic_DNA"/>
</dbReference>
<comment type="pathway">
    <text evidence="1">Cofactor biosynthesis; adenosylcobalamin biosynthesis; adenosylcobalamin from cob(II)yrinate a,c-diamide: step 2/7.</text>
</comment>
<evidence type="ECO:0000256" key="10">
    <source>
        <dbReference type="ARBA" id="ARBA00048692"/>
    </source>
</evidence>
<evidence type="ECO:0000256" key="2">
    <source>
        <dbReference type="ARBA" id="ARBA00007487"/>
    </source>
</evidence>
<dbReference type="EC" id="2.5.1.17" evidence="3"/>
<dbReference type="Proteomes" id="UP000254174">
    <property type="component" value="Unassembled WGS sequence"/>
</dbReference>
<evidence type="ECO:0000256" key="8">
    <source>
        <dbReference type="ARBA" id="ARBA00033354"/>
    </source>
</evidence>
<dbReference type="InterPro" id="IPR003724">
    <property type="entry name" value="CblAdoTrfase_CobA"/>
</dbReference>
<dbReference type="GO" id="GO:0008817">
    <property type="term" value="F:corrinoid adenosyltransferase activity"/>
    <property type="evidence" value="ECO:0007669"/>
    <property type="project" value="UniProtKB-EC"/>
</dbReference>
<keyword evidence="11" id="KW-0808">Transferase</keyword>
<dbReference type="GO" id="GO:0005524">
    <property type="term" value="F:ATP binding"/>
    <property type="evidence" value="ECO:0007669"/>
    <property type="project" value="InterPro"/>
</dbReference>
<dbReference type="InterPro" id="IPR027417">
    <property type="entry name" value="P-loop_NTPase"/>
</dbReference>
<dbReference type="AlphaFoldDB" id="A0A2X1NE82"/>
<proteinExistence type="inferred from homology"/>
<dbReference type="UniPathway" id="UPA00148">
    <property type="reaction ID" value="UER00233"/>
</dbReference>
<evidence type="ECO:0000256" key="1">
    <source>
        <dbReference type="ARBA" id="ARBA00005121"/>
    </source>
</evidence>
<name>A0A2X1NE82_ECOLX</name>
<accession>A0A2X1NE82</accession>
<dbReference type="SUPFAM" id="SSF52540">
    <property type="entry name" value="P-loop containing nucleoside triphosphate hydrolases"/>
    <property type="match status" value="1"/>
</dbReference>
<sequence>MLADKRYDLVVLDELTYMLAYHYLDTEEVIASLQNRPAQQSVIVTGRGCHSQILKMADTVSEIRPVKHAFDNGIQAQPGIDW</sequence>
<evidence type="ECO:0000256" key="4">
    <source>
        <dbReference type="ARBA" id="ARBA00023244"/>
    </source>
</evidence>
<evidence type="ECO:0000256" key="7">
    <source>
        <dbReference type="ARBA" id="ARBA00033334"/>
    </source>
</evidence>